<dbReference type="EMBL" id="JAAQYP010000103">
    <property type="protein sequence ID" value="NNA99451.1"/>
    <property type="molecule type" value="Genomic_DNA"/>
</dbReference>
<sequence length="607" mass="68962">MSKPYQEIVTALIDRVYRKKVSETTRIILKKYFTQESSRRKLTLEALGKLPELNREVSRERARQIISLFVEKDFPAELRRLERGLAAGDPITLESKADLIELRTLLEKLISEIKTAEKPVFAKRIQDLLVKGNVIDDKVFLPIAVQLAKSFGISTDFYFFEFNGCHIIFGDDHDAASATKEIIQYAGKIATHFGGFFSIDMLIDTSWNSSAPPFLDQITSAIKREYVVDLLSTEHDFLTIGGGKFYALTSRDERVSSILKPIFFCYQQPLKTERVIPSIKRALKHIFRRNADDRQNIYLELLEQSDTAIDDFCLATGLLEESSPGFRSPGAKLSPMLKSYEPSDIIKNQLLVLNVIRQNGAPLDSMKLGRELKDKVPIAYKPFIYSYPTLYYKEGGGRRNDFYKPLDDIFDAYSHSSLVKDARIERIAHIKRKISELMIELDSFDGRANLLNKVRLEQTMLREYLILQCQDISGGDDSIGVCGICRKSLPSIMLIAAHVKPRAKCTHEERADIDNIAMLQCVTCDALFENGLITIQYDGTVVVSRLETVTQDLNEIYSVVEGSITSYVNGNNNRLSYLKYHWANVFRGTVLDSEKVTQNQVTNTLIH</sequence>
<dbReference type="Proteomes" id="UP000542111">
    <property type="component" value="Unassembled WGS sequence"/>
</dbReference>
<keyword evidence="1" id="KW-0540">Nuclease</keyword>
<gene>
    <name evidence="1" type="ORF">HBO33_30410</name>
</gene>
<accession>A0A7Y1QNV9</accession>
<organism evidence="1 2">
    <name type="scientific">Pseudomonas gessardii</name>
    <dbReference type="NCBI Taxonomy" id="78544"/>
    <lineage>
        <taxon>Bacteria</taxon>
        <taxon>Pseudomonadati</taxon>
        <taxon>Pseudomonadota</taxon>
        <taxon>Gammaproteobacteria</taxon>
        <taxon>Pseudomonadales</taxon>
        <taxon>Pseudomonadaceae</taxon>
        <taxon>Pseudomonas</taxon>
    </lineage>
</organism>
<protein>
    <submittedName>
        <fullName evidence="1">HNH endonuclease</fullName>
    </submittedName>
</protein>
<dbReference type="GO" id="GO:0004519">
    <property type="term" value="F:endonuclease activity"/>
    <property type="evidence" value="ECO:0007669"/>
    <property type="project" value="UniProtKB-KW"/>
</dbReference>
<comment type="caution">
    <text evidence="1">The sequence shown here is derived from an EMBL/GenBank/DDBJ whole genome shotgun (WGS) entry which is preliminary data.</text>
</comment>
<keyword evidence="1" id="KW-0255">Endonuclease</keyword>
<reference evidence="1 2" key="1">
    <citation type="journal article" date="2020" name="Front. Microbiol.">
        <title>Genetic Organization of the aprX-lipA2 Operon Affects the Proteolytic Potential of Pseudomonas Species in Milk.</title>
        <authorList>
            <person name="Maier C."/>
            <person name="Huptas C."/>
            <person name="von Neubeck M."/>
            <person name="Scherer S."/>
            <person name="Wenning M."/>
            <person name="Lucking G."/>
        </authorList>
    </citation>
    <scope>NUCLEOTIDE SEQUENCE [LARGE SCALE GENOMIC DNA]</scope>
    <source>
        <strain evidence="1 2">G4779</strain>
    </source>
</reference>
<dbReference type="AlphaFoldDB" id="A0A7Y1QNV9"/>
<name>A0A7Y1QNV9_9PSED</name>
<evidence type="ECO:0000313" key="2">
    <source>
        <dbReference type="Proteomes" id="UP000542111"/>
    </source>
</evidence>
<evidence type="ECO:0000313" key="1">
    <source>
        <dbReference type="EMBL" id="NNA99451.1"/>
    </source>
</evidence>
<keyword evidence="1" id="KW-0378">Hydrolase</keyword>
<proteinExistence type="predicted"/>
<dbReference type="RefSeq" id="WP_169899477.1">
    <property type="nucleotide sequence ID" value="NZ_JAAQYP010000103.1"/>
</dbReference>